<feature type="signal peptide" evidence="1">
    <location>
        <begin position="1"/>
        <end position="24"/>
    </location>
</feature>
<evidence type="ECO:0000259" key="2">
    <source>
        <dbReference type="SMART" id="SM00849"/>
    </source>
</evidence>
<sequence length="306" mass="31630">MSRIVNNLVLAALVAAATPSIAQARDKAAVAPSPKLSSACAGMDGPEGWSHPAPPAHIYGNTWYVGTCGIASVLVTSDEGHVLIDSGPADAAPLVLANIRKLGFDPADVRWILTSHEHHDHVGSIAELQKATGAQVAALASARQVLESGKPSADDPQSGQIEGFAPAPVARSLVDGDSVTLGRLALTVHATPAHSPGSASWTWQACDEAFTCKMIAYADSATTISADGYRFSDHPDRIARIQTGLSRIAQLPCDILVTPHPSASNLFDRLSGKAPLVNAQACAAYSQAAGAYFAKRLAGETGEAGK</sequence>
<reference evidence="4" key="1">
    <citation type="submission" date="2017-02" db="EMBL/GenBank/DDBJ databases">
        <authorList>
            <person name="Varghese N."/>
            <person name="Submissions S."/>
        </authorList>
    </citation>
    <scope>NUCLEOTIDE SEQUENCE [LARGE SCALE GENOMIC DNA]</scope>
    <source>
        <strain evidence="4">SM117</strain>
    </source>
</reference>
<dbReference type="EMBL" id="FVZE01000001">
    <property type="protein sequence ID" value="SLJ90930.1"/>
    <property type="molecule type" value="Genomic_DNA"/>
</dbReference>
<dbReference type="InterPro" id="IPR050855">
    <property type="entry name" value="NDM-1-like"/>
</dbReference>
<organism evidence="3 4">
    <name type="scientific">Novosphingobium mathurense</name>
    <dbReference type="NCBI Taxonomy" id="428990"/>
    <lineage>
        <taxon>Bacteria</taxon>
        <taxon>Pseudomonadati</taxon>
        <taxon>Pseudomonadota</taxon>
        <taxon>Alphaproteobacteria</taxon>
        <taxon>Sphingomonadales</taxon>
        <taxon>Sphingomonadaceae</taxon>
        <taxon>Novosphingobium</taxon>
    </lineage>
</organism>
<dbReference type="InterPro" id="IPR001279">
    <property type="entry name" value="Metallo-B-lactamas"/>
</dbReference>
<dbReference type="InterPro" id="IPR036866">
    <property type="entry name" value="RibonucZ/Hydroxyglut_hydro"/>
</dbReference>
<dbReference type="AlphaFoldDB" id="A0A1U6H5K9"/>
<proteinExistence type="predicted"/>
<evidence type="ECO:0000313" key="3">
    <source>
        <dbReference type="EMBL" id="SLJ90930.1"/>
    </source>
</evidence>
<evidence type="ECO:0000313" key="4">
    <source>
        <dbReference type="Proteomes" id="UP000190989"/>
    </source>
</evidence>
<name>A0A1U6H5K9_9SPHN</name>
<dbReference type="RefSeq" id="WP_079729758.1">
    <property type="nucleotide sequence ID" value="NZ_FVZE01000001.1"/>
</dbReference>
<dbReference type="STRING" id="428990.SAMN06295987_1011292"/>
<dbReference type="Gene3D" id="3.60.15.10">
    <property type="entry name" value="Ribonuclease Z/Hydroxyacylglutathione hydrolase-like"/>
    <property type="match status" value="1"/>
</dbReference>
<dbReference type="Proteomes" id="UP000190989">
    <property type="component" value="Unassembled WGS sequence"/>
</dbReference>
<gene>
    <name evidence="3" type="ORF">SAMN06295987_1011292</name>
</gene>
<dbReference type="SMART" id="SM00849">
    <property type="entry name" value="Lactamase_B"/>
    <property type="match status" value="1"/>
</dbReference>
<evidence type="ECO:0000256" key="1">
    <source>
        <dbReference type="SAM" id="SignalP"/>
    </source>
</evidence>
<feature type="chain" id="PRO_5010567660" evidence="1">
    <location>
        <begin position="25"/>
        <end position="306"/>
    </location>
</feature>
<dbReference type="PANTHER" id="PTHR42951">
    <property type="entry name" value="METALLO-BETA-LACTAMASE DOMAIN-CONTAINING"/>
    <property type="match status" value="1"/>
</dbReference>
<keyword evidence="1" id="KW-0732">Signal</keyword>
<dbReference type="Pfam" id="PF00753">
    <property type="entry name" value="Lactamase_B"/>
    <property type="match status" value="1"/>
</dbReference>
<dbReference type="CDD" id="cd16315">
    <property type="entry name" value="EVM-1-like_MBL-B3"/>
    <property type="match status" value="1"/>
</dbReference>
<feature type="domain" description="Metallo-beta-lactamase" evidence="2">
    <location>
        <begin position="69"/>
        <end position="260"/>
    </location>
</feature>
<dbReference type="PANTHER" id="PTHR42951:SF17">
    <property type="entry name" value="METALLO-BETA-LACTAMASE DOMAIN-CONTAINING PROTEIN"/>
    <property type="match status" value="1"/>
</dbReference>
<dbReference type="SUPFAM" id="SSF56281">
    <property type="entry name" value="Metallo-hydrolase/oxidoreductase"/>
    <property type="match status" value="1"/>
</dbReference>
<accession>A0A1U6H5K9</accession>
<protein>
    <submittedName>
        <fullName evidence="3">Metallo-beta-lactamase class B</fullName>
    </submittedName>
</protein>
<keyword evidence="4" id="KW-1185">Reference proteome</keyword>
<dbReference type="NCBIfam" id="NF012229">
    <property type="entry name" value="bla_class_B_core"/>
    <property type="match status" value="1"/>
</dbReference>
<dbReference type="NCBIfam" id="NF033105">
    <property type="entry name" value="bla_subclass_B3"/>
    <property type="match status" value="1"/>
</dbReference>